<feature type="compositionally biased region" description="Low complexity" evidence="1">
    <location>
        <begin position="139"/>
        <end position="156"/>
    </location>
</feature>
<dbReference type="RefSeq" id="WP_173086920.1">
    <property type="nucleotide sequence ID" value="NZ_BLTE01000022.1"/>
</dbReference>
<dbReference type="AlphaFoldDB" id="A0A6V8LZY9"/>
<reference evidence="3 4" key="1">
    <citation type="submission" date="2020-04" db="EMBL/GenBank/DDBJ databases">
        <authorList>
            <consortium name="Desulfovibrio sp. FSS-1 genome sequencing consortium"/>
            <person name="Shimoshige H."/>
            <person name="Kobayashi H."/>
            <person name="Maekawa T."/>
        </authorList>
    </citation>
    <scope>NUCLEOTIDE SEQUENCE [LARGE SCALE GENOMIC DNA]</scope>
    <source>
        <strain evidence="3 4">SIID29052-01</strain>
    </source>
</reference>
<protein>
    <recommendedName>
        <fullName evidence="2">Type IV / VI secretion system DotU domain-containing protein</fullName>
    </recommendedName>
</protein>
<dbReference type="PANTHER" id="PTHR38033">
    <property type="entry name" value="MEMBRANE PROTEIN-RELATED"/>
    <property type="match status" value="1"/>
</dbReference>
<reference evidence="3 4" key="2">
    <citation type="submission" date="2020-05" db="EMBL/GenBank/DDBJ databases">
        <title>Draft genome sequence of Desulfovibrio sp. strainFSS-1.</title>
        <authorList>
            <person name="Shimoshige H."/>
            <person name="Kobayashi H."/>
            <person name="Maekawa T."/>
        </authorList>
    </citation>
    <scope>NUCLEOTIDE SEQUENCE [LARGE SCALE GENOMIC DNA]</scope>
    <source>
        <strain evidence="3 4">SIID29052-01</strain>
    </source>
</reference>
<evidence type="ECO:0000313" key="4">
    <source>
        <dbReference type="Proteomes" id="UP000494245"/>
    </source>
</evidence>
<sequence>MRLVDCFIESVTLVLDVARKPQAFPKYEDTRDKVETLINGAGRMAKKLGVSAAEFQEARFAVCAWMDEMILGSAWEGKAQWLHQPLQRVVYDTVNAGEEFFERLDALLAKAGSDFTFSEPGAKATVEELSFGDDPDPAPVCAEDAPAASAAPFAPQDDPGDVGVGLKGVLEVYGLTMMLGFTGRYFHPDDQAALGSLRQKTIALALGQTPRPRREQAARLFPALYGPDPSRKERKRFWRGMDWVDVVVLGVPPLTLAVMYFAYSRILSGALKGFLGGP</sequence>
<evidence type="ECO:0000313" key="3">
    <source>
        <dbReference type="EMBL" id="GFK95778.1"/>
    </source>
</evidence>
<gene>
    <name evidence="3" type="ORF">NNJEOMEG_03646</name>
</gene>
<feature type="domain" description="Type IV / VI secretion system DotU" evidence="2">
    <location>
        <begin position="3"/>
        <end position="111"/>
    </location>
</feature>
<comment type="caution">
    <text evidence="3">The sequence shown here is derived from an EMBL/GenBank/DDBJ whole genome shotgun (WGS) entry which is preliminary data.</text>
</comment>
<evidence type="ECO:0000256" key="1">
    <source>
        <dbReference type="SAM" id="MobiDB-lite"/>
    </source>
</evidence>
<dbReference type="Proteomes" id="UP000494245">
    <property type="component" value="Unassembled WGS sequence"/>
</dbReference>
<feature type="region of interest" description="Disordered" evidence="1">
    <location>
        <begin position="128"/>
        <end position="156"/>
    </location>
</feature>
<accession>A0A6V8LZY9</accession>
<proteinExistence type="predicted"/>
<dbReference type="EMBL" id="BLTE01000022">
    <property type="protein sequence ID" value="GFK95778.1"/>
    <property type="molecule type" value="Genomic_DNA"/>
</dbReference>
<feature type="domain" description="Type IV / VI secretion system DotU" evidence="2">
    <location>
        <begin position="169"/>
        <end position="264"/>
    </location>
</feature>
<dbReference type="Gene3D" id="1.25.40.590">
    <property type="entry name" value="Type IV / VI secretion system, DotU"/>
    <property type="match status" value="1"/>
</dbReference>
<dbReference type="Pfam" id="PF09850">
    <property type="entry name" value="DotU"/>
    <property type="match status" value="2"/>
</dbReference>
<name>A0A6V8LZY9_9BACT</name>
<dbReference type="InterPro" id="IPR017732">
    <property type="entry name" value="T4/T6SS_DotU"/>
</dbReference>
<dbReference type="PANTHER" id="PTHR38033:SF1">
    <property type="entry name" value="DOTU FAMILY TYPE IV_VI SECRETION SYSTEM PROTEIN"/>
    <property type="match status" value="1"/>
</dbReference>
<dbReference type="InterPro" id="IPR038522">
    <property type="entry name" value="T4/T6SS_DotU_sf"/>
</dbReference>
<evidence type="ECO:0000259" key="2">
    <source>
        <dbReference type="Pfam" id="PF09850"/>
    </source>
</evidence>
<keyword evidence="4" id="KW-1185">Reference proteome</keyword>
<organism evidence="3 4">
    <name type="scientific">Fundidesulfovibrio magnetotacticus</name>
    <dbReference type="NCBI Taxonomy" id="2730080"/>
    <lineage>
        <taxon>Bacteria</taxon>
        <taxon>Pseudomonadati</taxon>
        <taxon>Thermodesulfobacteriota</taxon>
        <taxon>Desulfovibrionia</taxon>
        <taxon>Desulfovibrionales</taxon>
        <taxon>Desulfovibrionaceae</taxon>
        <taxon>Fundidesulfovibrio</taxon>
    </lineage>
</organism>